<feature type="domain" description="2Fe-2S ferredoxin-type" evidence="7">
    <location>
        <begin position="374"/>
        <end position="456"/>
    </location>
</feature>
<dbReference type="Pfam" id="PF02906">
    <property type="entry name" value="Fe_hyd_lg_C"/>
    <property type="match status" value="1"/>
</dbReference>
<dbReference type="PROSITE" id="PS50294">
    <property type="entry name" value="WD_REPEATS_REGION"/>
    <property type="match status" value="3"/>
</dbReference>
<dbReference type="InterPro" id="IPR036010">
    <property type="entry name" value="2Fe-2S_ferredoxin-like_sf"/>
</dbReference>
<comment type="caution">
    <text evidence="9">The sequence shown here is derived from an EMBL/GenBank/DDBJ whole genome shotgun (WGS) entry which is preliminary data.</text>
</comment>
<dbReference type="CDD" id="cd00207">
    <property type="entry name" value="fer2"/>
    <property type="match status" value="1"/>
</dbReference>
<evidence type="ECO:0000313" key="9">
    <source>
        <dbReference type="EMBL" id="KAJ6252065.1"/>
    </source>
</evidence>
<dbReference type="InterPro" id="IPR001041">
    <property type="entry name" value="2Fe-2S_ferredoxin-type"/>
</dbReference>
<evidence type="ECO:0000256" key="4">
    <source>
        <dbReference type="ARBA" id="ARBA00023014"/>
    </source>
</evidence>
<evidence type="ECO:0000256" key="5">
    <source>
        <dbReference type="PROSITE-ProRule" id="PRU00221"/>
    </source>
</evidence>
<evidence type="ECO:0000313" key="10">
    <source>
        <dbReference type="Proteomes" id="UP001150062"/>
    </source>
</evidence>
<dbReference type="InterPro" id="IPR029039">
    <property type="entry name" value="Flavoprotein-like_sf"/>
</dbReference>
<dbReference type="Gene3D" id="3.10.20.740">
    <property type="match status" value="1"/>
</dbReference>
<dbReference type="EMBL" id="JAOAOG010000050">
    <property type="protein sequence ID" value="KAJ6252065.1"/>
    <property type="molecule type" value="Genomic_DNA"/>
</dbReference>
<name>A0ABQ8Z5C5_9EUKA</name>
<feature type="repeat" description="WD" evidence="5">
    <location>
        <begin position="95"/>
        <end position="135"/>
    </location>
</feature>
<dbReference type="SUPFAM" id="SSF53920">
    <property type="entry name" value="Fe-only hydrogenase"/>
    <property type="match status" value="1"/>
</dbReference>
<dbReference type="Pfam" id="PF00258">
    <property type="entry name" value="Flavodoxin_1"/>
    <property type="match status" value="1"/>
</dbReference>
<dbReference type="InterPro" id="IPR013352">
    <property type="entry name" value="Fe_hydrogenase_subset"/>
</dbReference>
<feature type="repeat" description="WD" evidence="5">
    <location>
        <begin position="178"/>
        <end position="219"/>
    </location>
</feature>
<proteinExistence type="inferred from homology"/>
<comment type="similarity">
    <text evidence="1">Belongs to the NARF family.</text>
</comment>
<dbReference type="SUPFAM" id="SSF54862">
    <property type="entry name" value="4Fe-4S ferredoxins"/>
    <property type="match status" value="1"/>
</dbReference>
<dbReference type="InterPro" id="IPR004108">
    <property type="entry name" value="Fe_hydrogenase_lsu_C"/>
</dbReference>
<dbReference type="InterPro" id="IPR036991">
    <property type="entry name" value="Fe_hydrogenase_ssu_sf"/>
</dbReference>
<dbReference type="SUPFAM" id="SSF52218">
    <property type="entry name" value="Flavoproteins"/>
    <property type="match status" value="1"/>
</dbReference>
<keyword evidence="2 5" id="KW-0853">WD repeat</keyword>
<evidence type="ECO:0000259" key="7">
    <source>
        <dbReference type="PROSITE" id="PS51085"/>
    </source>
</evidence>
<dbReference type="PRINTS" id="PR00369">
    <property type="entry name" value="FLAVODOXIN"/>
</dbReference>
<evidence type="ECO:0000259" key="6">
    <source>
        <dbReference type="PROSITE" id="PS50902"/>
    </source>
</evidence>
<dbReference type="Proteomes" id="UP001150062">
    <property type="component" value="Unassembled WGS sequence"/>
</dbReference>
<sequence>MSTSDVFDCNNIYVMNGHSKNVNSITTDSKFCYSGSNDCSIRMWSLENGYCTSKLTSHEAPVLSVAVHKGMIISGDSHGVLKSWKISTERELNTFQSHTARISTFVIDKHQRLFSGSADHTIKLWDLNDGNLKRTYKGHTDTVSHIICNTKSNRFFSSSIDHTAICWDIETGTELQKFSQHKDWIFSMLYDSNKKQLYTCSQDRMVKLWDPKTGKCIHTLFGHEYGVIKMVLHKHFLYTASWDGRIGVYNLKKPLQMPSFLEGHSGKLRCLTRYEDLLYSGGNDGQVRVWSLKTHKCKAVFKGHKKPVTSVIVPNKYVTLTCGEENQMFRWPSSSVISSAKSKQAFETLALKEKQKIELKRDHSYDLGSKASEQEVKIIINGEKFRVSSKLNLLEACRKVGFDIAALCYHPALGPVGTCKCCVVDVKSEGSTNYKRACACATEVWNGMDIRTDSPQVREQLMSAIADLRKKQKNRSLIMKIAGNYDKRGDLSLERYIKKGESRLQSSKYQISEKVFDDETDSMLDLLIDRVSNRFIDQTNLAIQVDHTKCIDCTRCVNVCSNLQGMNVYSTISTSVYVDSLMPSLNTKGEFLSETMCISCGQCSLYCPSGAITEIDHTEKLEVIMKTKKKLVIVGIAPSSRLSLAEIFKLTPGSLTTGQCAHLLRLLGFNRVFDVQFTADLTIMEEGTELLHRINDPNSILPMFTSCCPGWINLVEKQYQNIIPHLSSCRSPQQMFGSIIKNYYAKKINIDPKDIFCVTVMPCTAKKKELLREQFRNPETGLRDVDLCLTVREVGRMVAKRGIEFSELEDREFDNPLGFSTGAAQLFAGSGGVMEAAVRSAYWLKFGEDFPALQYNAVRGLKGIKEAVLDFDGRQLRLAVVSGGKNIHKFLETWGTSSFNYDFIEIMACPGGCIGGGGQPRSNLDIVPIRLKSVYQREQKMTSRSSHDNPYVKKLYQDWLKKPYGEKAMMYLHTTYAPFKFKSNLIKEVKKHEEINKGLTSKNSFLILYGSQTGTAEKAAEKVADITRSKKKKVRIMEMNEYGPPINLKNEKFVIFVTSTFWDGAFPENATKFWEDLENLQPMSLTKLKYCVFGLGSSTYTRFNNAARQIDGKLKELGAHEIIEIGLSDREDKNGYLTALNPWLKEFERTIKKVKKRRVWKK</sequence>
<dbReference type="InterPro" id="IPR019775">
    <property type="entry name" value="WD40_repeat_CS"/>
</dbReference>
<feature type="repeat" description="WD" evidence="5">
    <location>
        <begin position="261"/>
        <end position="300"/>
    </location>
</feature>
<dbReference type="PROSITE" id="PS50082">
    <property type="entry name" value="WD_REPEATS_2"/>
    <property type="match status" value="6"/>
</dbReference>
<dbReference type="PANTHER" id="PTHR11615">
    <property type="entry name" value="NITRATE, FORMATE, IRON DEHYDROGENASE"/>
    <property type="match status" value="1"/>
</dbReference>
<dbReference type="Pfam" id="PF00400">
    <property type="entry name" value="WD40"/>
    <property type="match status" value="6"/>
</dbReference>
<dbReference type="Pfam" id="PF13510">
    <property type="entry name" value="Fer2_4"/>
    <property type="match status" value="1"/>
</dbReference>
<dbReference type="InterPro" id="IPR003149">
    <property type="entry name" value="Fe_hydrogenase_ssu"/>
</dbReference>
<dbReference type="PROSITE" id="PS51379">
    <property type="entry name" value="4FE4S_FER_2"/>
    <property type="match status" value="2"/>
</dbReference>
<feature type="domain" description="4Fe-4S ferredoxin-type" evidence="8">
    <location>
        <begin position="588"/>
        <end position="617"/>
    </location>
</feature>
<dbReference type="InterPro" id="IPR001680">
    <property type="entry name" value="WD40_rpt"/>
</dbReference>
<dbReference type="Gene3D" id="3.30.70.20">
    <property type="match status" value="1"/>
</dbReference>
<dbReference type="PROSITE" id="PS00678">
    <property type="entry name" value="WD_REPEATS_1"/>
    <property type="match status" value="1"/>
</dbReference>
<evidence type="ECO:0000259" key="8">
    <source>
        <dbReference type="PROSITE" id="PS51379"/>
    </source>
</evidence>
<dbReference type="SMART" id="SM00320">
    <property type="entry name" value="WD40"/>
    <property type="match status" value="8"/>
</dbReference>
<dbReference type="InterPro" id="IPR017900">
    <property type="entry name" value="4Fe4S_Fe_S_CS"/>
</dbReference>
<dbReference type="InterPro" id="IPR050340">
    <property type="entry name" value="Cytosolic_Fe-S_CAF"/>
</dbReference>
<evidence type="ECO:0000256" key="3">
    <source>
        <dbReference type="ARBA" id="ARBA00022737"/>
    </source>
</evidence>
<dbReference type="InterPro" id="IPR011047">
    <property type="entry name" value="Quinoprotein_ADH-like_sf"/>
</dbReference>
<dbReference type="InterPro" id="IPR020472">
    <property type="entry name" value="WD40_PAC1"/>
</dbReference>
<dbReference type="SMART" id="SM00902">
    <property type="entry name" value="Fe_hyd_SSU"/>
    <property type="match status" value="1"/>
</dbReference>
<feature type="domain" description="Flavodoxin-like" evidence="6">
    <location>
        <begin position="1005"/>
        <end position="1148"/>
    </location>
</feature>
<dbReference type="SUPFAM" id="SSF54292">
    <property type="entry name" value="2Fe-2S ferredoxin-like"/>
    <property type="match status" value="1"/>
</dbReference>
<dbReference type="Gene3D" id="4.10.260.20">
    <property type="entry name" value="Iron hydrogenase, small subunit"/>
    <property type="match status" value="1"/>
</dbReference>
<gene>
    <name evidence="9" type="ORF">M0813_14614</name>
</gene>
<reference evidence="9" key="1">
    <citation type="submission" date="2022-08" db="EMBL/GenBank/DDBJ databases">
        <title>Novel sulfate-reducing endosymbionts in the free-living metamonad Anaeramoeba.</title>
        <authorList>
            <person name="Jerlstrom-Hultqvist J."/>
            <person name="Cepicka I."/>
            <person name="Gallot-Lavallee L."/>
            <person name="Salas-Leiva D."/>
            <person name="Curtis B.A."/>
            <person name="Zahonova K."/>
            <person name="Pipaliya S."/>
            <person name="Dacks J."/>
            <person name="Roger A.J."/>
        </authorList>
    </citation>
    <scope>NUCLEOTIDE SEQUENCE</scope>
    <source>
        <strain evidence="9">Schooner1</strain>
    </source>
</reference>
<dbReference type="NCBIfam" id="TIGR02512">
    <property type="entry name" value="FeFe_hydrog_A"/>
    <property type="match status" value="1"/>
</dbReference>
<dbReference type="SUPFAM" id="SSF50998">
    <property type="entry name" value="Quinoprotein alcohol dehydrogenase-like"/>
    <property type="match status" value="1"/>
</dbReference>
<evidence type="ECO:0000256" key="2">
    <source>
        <dbReference type="ARBA" id="ARBA00022574"/>
    </source>
</evidence>
<feature type="repeat" description="WD" evidence="5">
    <location>
        <begin position="55"/>
        <end position="94"/>
    </location>
</feature>
<organism evidence="9 10">
    <name type="scientific">Anaeramoeba flamelloides</name>
    <dbReference type="NCBI Taxonomy" id="1746091"/>
    <lineage>
        <taxon>Eukaryota</taxon>
        <taxon>Metamonada</taxon>
        <taxon>Anaeramoebidae</taxon>
        <taxon>Anaeramoeba</taxon>
    </lineage>
</organism>
<keyword evidence="4" id="KW-0479">Metal-binding</keyword>
<dbReference type="PROSITE" id="PS50902">
    <property type="entry name" value="FLAVODOXIN_LIKE"/>
    <property type="match status" value="1"/>
</dbReference>
<dbReference type="Gene3D" id="3.40.950.10">
    <property type="entry name" value="Fe-only Hydrogenase (Larger Subunit), Chain L, domain 3"/>
    <property type="match status" value="1"/>
</dbReference>
<dbReference type="PRINTS" id="PR00320">
    <property type="entry name" value="GPROTEINBRPT"/>
</dbReference>
<keyword evidence="4" id="KW-0411">Iron-sulfur</keyword>
<dbReference type="Gene3D" id="3.40.50.1780">
    <property type="match status" value="1"/>
</dbReference>
<dbReference type="Gene3D" id="3.40.50.360">
    <property type="match status" value="1"/>
</dbReference>
<feature type="domain" description="4Fe-4S ferredoxin-type" evidence="8">
    <location>
        <begin position="541"/>
        <end position="571"/>
    </location>
</feature>
<protein>
    <submittedName>
        <fullName evidence="9">Iron hydrogenase</fullName>
    </submittedName>
</protein>
<dbReference type="CDD" id="cd00200">
    <property type="entry name" value="WD40"/>
    <property type="match status" value="1"/>
</dbReference>
<dbReference type="InterPro" id="IPR001094">
    <property type="entry name" value="Flavdoxin-like"/>
</dbReference>
<dbReference type="Pfam" id="PF13187">
    <property type="entry name" value="Fer4_9"/>
    <property type="match status" value="1"/>
</dbReference>
<keyword evidence="4" id="KW-0408">Iron</keyword>
<dbReference type="InterPro" id="IPR009016">
    <property type="entry name" value="Fe_hydrogenase"/>
</dbReference>
<accession>A0ABQ8Z5C5</accession>
<keyword evidence="3" id="KW-0677">Repeat</keyword>
<dbReference type="InterPro" id="IPR015943">
    <property type="entry name" value="WD40/YVTN_repeat-like_dom_sf"/>
</dbReference>
<keyword evidence="10" id="KW-1185">Reference proteome</keyword>
<feature type="repeat" description="WD" evidence="5">
    <location>
        <begin position="15"/>
        <end position="54"/>
    </location>
</feature>
<dbReference type="Pfam" id="PF02256">
    <property type="entry name" value="Fe_hyd_SSU"/>
    <property type="match status" value="1"/>
</dbReference>
<evidence type="ECO:0000256" key="1">
    <source>
        <dbReference type="ARBA" id="ARBA00006596"/>
    </source>
</evidence>
<dbReference type="PROSITE" id="PS00198">
    <property type="entry name" value="4FE4S_FER_1"/>
    <property type="match status" value="1"/>
</dbReference>
<dbReference type="InterPro" id="IPR017896">
    <property type="entry name" value="4Fe4S_Fe-S-bd"/>
</dbReference>
<dbReference type="InterPro" id="IPR008254">
    <property type="entry name" value="Flavodoxin/NO_synth"/>
</dbReference>
<dbReference type="Gene3D" id="2.130.10.10">
    <property type="entry name" value="YVTN repeat-like/Quinoprotein amine dehydrogenase"/>
    <property type="match status" value="2"/>
</dbReference>
<feature type="repeat" description="WD" evidence="5">
    <location>
        <begin position="136"/>
        <end position="177"/>
    </location>
</feature>
<dbReference type="PROSITE" id="PS51085">
    <property type="entry name" value="2FE2S_FER_2"/>
    <property type="match status" value="1"/>
</dbReference>